<evidence type="ECO:0000256" key="1">
    <source>
        <dbReference type="SAM" id="MobiDB-lite"/>
    </source>
</evidence>
<dbReference type="SUPFAM" id="SSF48452">
    <property type="entry name" value="TPR-like"/>
    <property type="match status" value="1"/>
</dbReference>
<dbReference type="STRING" id="661399.AQJ67_10935"/>
<dbReference type="EMBL" id="LMWY01000012">
    <property type="protein sequence ID" value="KUO04260.1"/>
    <property type="molecule type" value="Genomic_DNA"/>
</dbReference>
<dbReference type="Gene3D" id="1.25.40.10">
    <property type="entry name" value="Tetratricopeptide repeat domain"/>
    <property type="match status" value="2"/>
</dbReference>
<evidence type="ECO:0008006" key="4">
    <source>
        <dbReference type="Google" id="ProtNLM"/>
    </source>
</evidence>
<organism evidence="2 3">
    <name type="scientific">Streptomyces caeruleatus</name>
    <dbReference type="NCBI Taxonomy" id="661399"/>
    <lineage>
        <taxon>Bacteria</taxon>
        <taxon>Bacillati</taxon>
        <taxon>Actinomycetota</taxon>
        <taxon>Actinomycetes</taxon>
        <taxon>Kitasatosporales</taxon>
        <taxon>Streptomycetaceae</taxon>
        <taxon>Streptomyces</taxon>
    </lineage>
</organism>
<name>A0A101U5A4_9ACTN</name>
<feature type="compositionally biased region" description="Pro residues" evidence="1">
    <location>
        <begin position="74"/>
        <end position="83"/>
    </location>
</feature>
<dbReference type="InterPro" id="IPR047738">
    <property type="entry name" value="SAV_2336-like_N"/>
</dbReference>
<dbReference type="NCBIfam" id="NF041121">
    <property type="entry name" value="SAV_2336_NTERM"/>
    <property type="match status" value="1"/>
</dbReference>
<gene>
    <name evidence="2" type="ORF">AQJ67_10935</name>
</gene>
<dbReference type="OrthoDB" id="4495511at2"/>
<dbReference type="InterPro" id="IPR011990">
    <property type="entry name" value="TPR-like_helical_dom_sf"/>
</dbReference>
<evidence type="ECO:0000313" key="2">
    <source>
        <dbReference type="EMBL" id="KUO04260.1"/>
    </source>
</evidence>
<evidence type="ECO:0000313" key="3">
    <source>
        <dbReference type="Proteomes" id="UP000053429"/>
    </source>
</evidence>
<comment type="caution">
    <text evidence="2">The sequence shown here is derived from an EMBL/GenBank/DDBJ whole genome shotgun (WGS) entry which is preliminary data.</text>
</comment>
<sequence>MTPRAPDLPADGVSPVLTALVARMRDAGIPPGVEELADALWLARWLPASPDRAGRAKTAPAPGPEPALGTGTLPPLPSRPPGTPAEDDEERQPDSARLFAPGPGGDGTDVRMTPVRVPAAPALPEPLALQRGLRPLQRYRAPVRPVPRTLDEHATAERAAESGLVLPVLRTDRRREARLLLLMDVSTSTVVWQQALDELRQVCARAGAFREVQVRYLHEAPGGRPGCAAGPEPGAALHAPEQLSDPTGRRVTLLLSDCAGPMWRSGQVQRLLHRWAGTAPVAVVQPLPQRMWLRTHLPARRGVLHRREGPAGSLLFRPDKEPVACGALPVPVLALRRESVEGWARLVSGATGQSLSAAAGWVRADHPASAAPVRAAQERSGADRVRTFWRPASSEARRLAVYLSAVPLYLPVMQLVQHAMLAGSGPDVLSEVLLSGLLRRREDADDPRAVRYDFLPGVASELRSRLSVDEVELLFKHCSEYVERKFGRSARNFPALAGAFLRGAVPPGAAPEQLMGPGEREPAGLRAFAEVSAEVLRDLGARLPAAAGATAAGQSATELLDLGRKALARFNGEGLTRELDAAVEYARQAVAVAGSGGERVTAGEELAQALLARWRVRRVGEDLREAWETLDGRAVTMRGRLVLGLVHWAQAQEVRGSGVEFDGIPESLRDWARGEPGRAAERARDVLLYLADLHLGAVVADEDTEPATQARRSAAAEALTGVRRSLTDVGPYAPDWRVLHLHRAVDAANVWFQLSGSVRALVARGRLWLDLAREHEGYAPVADAAADAAASAAEDLMEAVRDETALPAADRCRIWLDVAAAVEIPPTEREESLLLYAVEQAERAAGDDPELRFECLLRAGRIYRDRHDQTGGLIELNRAIEAWEQAVRLLGEDDRRRPRTLADLGRALYVRFGLRGEPEDIGGSVDHLRQAVEECLPDDPQLPWLRRNLGRAYYRRYLFAGVLTDLYEADWLFAEAARGSEHPWLLAQCLINRGNVARLRYERTAAVADLHKAVDFFSQAVEIADEAGEVELVAAALTERGRARAAMGRDYEARTDYDRALGLTDDRDRIRLLRALLSRQSPETAAE</sequence>
<dbReference type="SMART" id="SM00028">
    <property type="entry name" value="TPR"/>
    <property type="match status" value="3"/>
</dbReference>
<keyword evidence="3" id="KW-1185">Reference proteome</keyword>
<protein>
    <recommendedName>
        <fullName evidence="4">Metallophosphoesterase</fullName>
    </recommendedName>
</protein>
<feature type="region of interest" description="Disordered" evidence="1">
    <location>
        <begin position="51"/>
        <end position="110"/>
    </location>
</feature>
<dbReference type="InterPro" id="IPR019734">
    <property type="entry name" value="TPR_rpt"/>
</dbReference>
<proteinExistence type="predicted"/>
<dbReference type="Proteomes" id="UP000053429">
    <property type="component" value="Unassembled WGS sequence"/>
</dbReference>
<reference evidence="2 3" key="1">
    <citation type="submission" date="2015-10" db="EMBL/GenBank/DDBJ databases">
        <title>Draft genome sequence of Streptomyces caeruleatus NRRL B-24802, type strain for the species Streptomyces caeruleatus.</title>
        <authorList>
            <person name="Ruckert C."/>
            <person name="Winkler A."/>
            <person name="Kalinowski J."/>
            <person name="Kampfer P."/>
            <person name="Glaeser S."/>
        </authorList>
    </citation>
    <scope>NUCLEOTIDE SEQUENCE [LARGE SCALE GENOMIC DNA]</scope>
    <source>
        <strain evidence="2 3">NRRL B-24802</strain>
    </source>
</reference>
<dbReference type="AlphaFoldDB" id="A0A101U5A4"/>
<dbReference type="RefSeq" id="WP_062717917.1">
    <property type="nucleotide sequence ID" value="NZ_KQ948926.1"/>
</dbReference>
<accession>A0A101U5A4</accession>